<keyword evidence="2" id="KW-1185">Reference proteome</keyword>
<gene>
    <name evidence="1" type="ORF">DPEC_G00119140</name>
</gene>
<proteinExistence type="predicted"/>
<sequence length="93" mass="10290">MGRKCACTCAKMIQYSQKMPQASFLEMSSIVEQIVVTIAPCCSGDMVTYINPDSLCCFGDRLVKRDRKNMTPVVRVVDLPCTYSGIVGQSGWQ</sequence>
<reference evidence="1" key="1">
    <citation type="submission" date="2021-05" db="EMBL/GenBank/DDBJ databases">
        <authorList>
            <person name="Pan Q."/>
            <person name="Jouanno E."/>
            <person name="Zahm M."/>
            <person name="Klopp C."/>
            <person name="Cabau C."/>
            <person name="Louis A."/>
            <person name="Berthelot C."/>
            <person name="Parey E."/>
            <person name="Roest Crollius H."/>
            <person name="Montfort J."/>
            <person name="Robinson-Rechavi M."/>
            <person name="Bouchez O."/>
            <person name="Lampietro C."/>
            <person name="Lopez Roques C."/>
            <person name="Donnadieu C."/>
            <person name="Postlethwait J."/>
            <person name="Bobe J."/>
            <person name="Dillon D."/>
            <person name="Chandos A."/>
            <person name="von Hippel F."/>
            <person name="Guiguen Y."/>
        </authorList>
    </citation>
    <scope>NUCLEOTIDE SEQUENCE</scope>
    <source>
        <strain evidence="1">YG-Jan2019</strain>
    </source>
</reference>
<dbReference type="EMBL" id="CM055737">
    <property type="protein sequence ID" value="KAJ8005553.1"/>
    <property type="molecule type" value="Genomic_DNA"/>
</dbReference>
<dbReference type="Proteomes" id="UP001157502">
    <property type="component" value="Chromosome 10"/>
</dbReference>
<name>A0ACC2GPK6_DALPE</name>
<evidence type="ECO:0000313" key="1">
    <source>
        <dbReference type="EMBL" id="KAJ8005553.1"/>
    </source>
</evidence>
<comment type="caution">
    <text evidence="1">The sequence shown here is derived from an EMBL/GenBank/DDBJ whole genome shotgun (WGS) entry which is preliminary data.</text>
</comment>
<organism evidence="1 2">
    <name type="scientific">Dallia pectoralis</name>
    <name type="common">Alaska blackfish</name>
    <dbReference type="NCBI Taxonomy" id="75939"/>
    <lineage>
        <taxon>Eukaryota</taxon>
        <taxon>Metazoa</taxon>
        <taxon>Chordata</taxon>
        <taxon>Craniata</taxon>
        <taxon>Vertebrata</taxon>
        <taxon>Euteleostomi</taxon>
        <taxon>Actinopterygii</taxon>
        <taxon>Neopterygii</taxon>
        <taxon>Teleostei</taxon>
        <taxon>Protacanthopterygii</taxon>
        <taxon>Esociformes</taxon>
        <taxon>Umbridae</taxon>
        <taxon>Dallia</taxon>
    </lineage>
</organism>
<evidence type="ECO:0000313" key="2">
    <source>
        <dbReference type="Proteomes" id="UP001157502"/>
    </source>
</evidence>
<accession>A0ACC2GPK6</accession>
<protein>
    <submittedName>
        <fullName evidence="1">Uncharacterized protein</fullName>
    </submittedName>
</protein>